<dbReference type="Gene3D" id="1.10.3210.50">
    <property type="match status" value="1"/>
</dbReference>
<dbReference type="EMBL" id="AOLY01000031">
    <property type="protein sequence ID" value="EMA30639.1"/>
    <property type="molecule type" value="Genomic_DNA"/>
</dbReference>
<dbReference type="SMART" id="SM00471">
    <property type="entry name" value="HDc"/>
    <property type="match status" value="1"/>
</dbReference>
<dbReference type="PATRIC" id="fig|1227453.3.peg.1808"/>
<evidence type="ECO:0000259" key="1">
    <source>
        <dbReference type="SMART" id="SM00471"/>
    </source>
</evidence>
<dbReference type="OrthoDB" id="17914at2157"/>
<dbReference type="InterPro" id="IPR003607">
    <property type="entry name" value="HD/PDEase_dom"/>
</dbReference>
<keyword evidence="3" id="KW-1185">Reference proteome</keyword>
<feature type="domain" description="HD/PDEase" evidence="1">
    <location>
        <begin position="21"/>
        <end position="141"/>
    </location>
</feature>
<reference evidence="2 3" key="1">
    <citation type="journal article" date="2014" name="PLoS Genet.">
        <title>Phylogenetically driven sequencing of extremely halophilic archaea reveals strategies for static and dynamic osmo-response.</title>
        <authorList>
            <person name="Becker E.A."/>
            <person name="Seitzer P.M."/>
            <person name="Tritt A."/>
            <person name="Larsen D."/>
            <person name="Krusor M."/>
            <person name="Yao A.I."/>
            <person name="Wu D."/>
            <person name="Madern D."/>
            <person name="Eisen J.A."/>
            <person name="Darling A.E."/>
            <person name="Facciotti M.T."/>
        </authorList>
    </citation>
    <scope>NUCLEOTIDE SEQUENCE [LARGE SCALE GENOMIC DNA]</scope>
    <source>
        <strain evidence="3">ATCC 49778 / DSM 6131 / JCM 7785 / NBRC 101032 / NCIMB 13157 / TR-1</strain>
    </source>
</reference>
<name>M0LDY1_HALJT</name>
<evidence type="ECO:0000313" key="3">
    <source>
        <dbReference type="Proteomes" id="UP000011524"/>
    </source>
</evidence>
<dbReference type="PANTHER" id="PTHR33594">
    <property type="entry name" value="SUPERFAMILY HYDROLASE, PUTATIVE (AFU_ORTHOLOGUE AFUA_1G03035)-RELATED"/>
    <property type="match status" value="1"/>
</dbReference>
<dbReference type="AlphaFoldDB" id="M0LDY1"/>
<dbReference type="CDD" id="cd00077">
    <property type="entry name" value="HDc"/>
    <property type="match status" value="1"/>
</dbReference>
<dbReference type="eggNOG" id="arCOG01860">
    <property type="taxonomic scope" value="Archaea"/>
</dbReference>
<dbReference type="PANTHER" id="PTHR33594:SF1">
    <property type="entry name" value="HD_PDEASE DOMAIN-CONTAINING PROTEIN"/>
    <property type="match status" value="1"/>
</dbReference>
<comment type="caution">
    <text evidence="2">The sequence shown here is derived from an EMBL/GenBank/DDBJ whole genome shotgun (WGS) entry which is preliminary data.</text>
</comment>
<dbReference type="STRING" id="1227453.C444_09215"/>
<dbReference type="InterPro" id="IPR006674">
    <property type="entry name" value="HD_domain"/>
</dbReference>
<dbReference type="Proteomes" id="UP000011524">
    <property type="component" value="Unassembled WGS sequence"/>
</dbReference>
<gene>
    <name evidence="2" type="ORF">C444_09215</name>
</gene>
<sequence length="221" mass="24528">MTQELGPLARTLSLPYYEDALPAHDQFHAKRVRDIALRLAGHCDGSVDRNVLAASAWLHDIGRPLERTGEIDDHDEWATAEAAQLLAAEGVEPDRISRIKHCIRAHSIRASSPEPKTLEAKLLFDADKLDAAGARGLVRLACIVGERSGRTGEKYAVIDDTSATALEPSESPDIELLQDWAQERLDTLYTQPGRHLGRTRQEFMDEFFTRFAGETGVTGEW</sequence>
<proteinExistence type="predicted"/>
<dbReference type="GO" id="GO:0016787">
    <property type="term" value="F:hydrolase activity"/>
    <property type="evidence" value="ECO:0007669"/>
    <property type="project" value="UniProtKB-KW"/>
</dbReference>
<dbReference type="Pfam" id="PF01966">
    <property type="entry name" value="HD"/>
    <property type="match status" value="1"/>
</dbReference>
<evidence type="ECO:0000313" key="2">
    <source>
        <dbReference type="EMBL" id="EMA30639.1"/>
    </source>
</evidence>
<accession>M0LDY1</accession>
<dbReference type="SUPFAM" id="SSF109604">
    <property type="entry name" value="HD-domain/PDEase-like"/>
    <property type="match status" value="1"/>
</dbReference>
<protein>
    <submittedName>
        <fullName evidence="2">Metal-dependent phosphohydrolase</fullName>
    </submittedName>
</protein>
<organism evidence="2 3">
    <name type="scientific">Haloarcula japonica (strain ATCC 49778 / DSM 6131 / JCM 7785 / NBRC 101032 / NCIMB 13157 / TR-1)</name>
    <dbReference type="NCBI Taxonomy" id="1227453"/>
    <lineage>
        <taxon>Archaea</taxon>
        <taxon>Methanobacteriati</taxon>
        <taxon>Methanobacteriota</taxon>
        <taxon>Stenosarchaea group</taxon>
        <taxon>Halobacteria</taxon>
        <taxon>Halobacteriales</taxon>
        <taxon>Haloarculaceae</taxon>
        <taxon>Haloarcula</taxon>
    </lineage>
</organism>
<dbReference type="RefSeq" id="WP_004592424.1">
    <property type="nucleotide sequence ID" value="NZ_AOLY01000031.1"/>
</dbReference>